<protein>
    <submittedName>
        <fullName evidence="1">Uncharacterized protein</fullName>
    </submittedName>
</protein>
<dbReference type="Proteomes" id="UP000800094">
    <property type="component" value="Unassembled WGS sequence"/>
</dbReference>
<reference evidence="1" key="1">
    <citation type="journal article" date="2020" name="Stud. Mycol.">
        <title>101 Dothideomycetes genomes: a test case for predicting lifestyles and emergence of pathogens.</title>
        <authorList>
            <person name="Haridas S."/>
            <person name="Albert R."/>
            <person name="Binder M."/>
            <person name="Bloem J."/>
            <person name="Labutti K."/>
            <person name="Salamov A."/>
            <person name="Andreopoulos B."/>
            <person name="Baker S."/>
            <person name="Barry K."/>
            <person name="Bills G."/>
            <person name="Bluhm B."/>
            <person name="Cannon C."/>
            <person name="Castanera R."/>
            <person name="Culley D."/>
            <person name="Daum C."/>
            <person name="Ezra D."/>
            <person name="Gonzalez J."/>
            <person name="Henrissat B."/>
            <person name="Kuo A."/>
            <person name="Liang C."/>
            <person name="Lipzen A."/>
            <person name="Lutzoni F."/>
            <person name="Magnuson J."/>
            <person name="Mondo S."/>
            <person name="Nolan M."/>
            <person name="Ohm R."/>
            <person name="Pangilinan J."/>
            <person name="Park H.-J."/>
            <person name="Ramirez L."/>
            <person name="Alfaro M."/>
            <person name="Sun H."/>
            <person name="Tritt A."/>
            <person name="Yoshinaga Y."/>
            <person name="Zwiers L.-H."/>
            <person name="Turgeon B."/>
            <person name="Goodwin S."/>
            <person name="Spatafora J."/>
            <person name="Crous P."/>
            <person name="Grigoriev I."/>
        </authorList>
    </citation>
    <scope>NUCLEOTIDE SEQUENCE</scope>
    <source>
        <strain evidence="1">CBS 122368</strain>
    </source>
</reference>
<organism evidence="1 2">
    <name type="scientific">Trematosphaeria pertusa</name>
    <dbReference type="NCBI Taxonomy" id="390896"/>
    <lineage>
        <taxon>Eukaryota</taxon>
        <taxon>Fungi</taxon>
        <taxon>Dikarya</taxon>
        <taxon>Ascomycota</taxon>
        <taxon>Pezizomycotina</taxon>
        <taxon>Dothideomycetes</taxon>
        <taxon>Pleosporomycetidae</taxon>
        <taxon>Pleosporales</taxon>
        <taxon>Massarineae</taxon>
        <taxon>Trematosphaeriaceae</taxon>
        <taxon>Trematosphaeria</taxon>
    </lineage>
</organism>
<proteinExistence type="predicted"/>
<sequence>MSSHVKALLSSVSSFLLPGDPTGHRTAGYRFSSLFQKPFNDPPSTASFQFPLLAVVPSLRIRPTPSPVGFHGLADSLSNNTHAVSRATQDVRTACAPLHKPPCDNAVALAAIGF</sequence>
<dbReference type="EMBL" id="ML987215">
    <property type="protein sequence ID" value="KAF2240843.1"/>
    <property type="molecule type" value="Genomic_DNA"/>
</dbReference>
<dbReference type="GeneID" id="54580674"/>
<evidence type="ECO:0000313" key="2">
    <source>
        <dbReference type="Proteomes" id="UP000800094"/>
    </source>
</evidence>
<evidence type="ECO:0000313" key="1">
    <source>
        <dbReference type="EMBL" id="KAF2240843.1"/>
    </source>
</evidence>
<dbReference type="AlphaFoldDB" id="A0A6A6HTI6"/>
<name>A0A6A6HTI6_9PLEO</name>
<dbReference type="RefSeq" id="XP_033675847.1">
    <property type="nucleotide sequence ID" value="XM_033827344.1"/>
</dbReference>
<accession>A0A6A6HTI6</accession>
<gene>
    <name evidence="1" type="ORF">BU26DRAFT_511984</name>
</gene>
<keyword evidence="2" id="KW-1185">Reference proteome</keyword>